<organism evidence="2 3">
    <name type="scientific">Oxyplasma meridianum</name>
    <dbReference type="NCBI Taxonomy" id="3073602"/>
    <lineage>
        <taxon>Archaea</taxon>
        <taxon>Methanobacteriati</taxon>
        <taxon>Thermoplasmatota</taxon>
        <taxon>Thermoplasmata</taxon>
        <taxon>Thermoplasmatales</taxon>
        <taxon>Thermoplasmataceae</taxon>
        <taxon>Oxyplasma</taxon>
    </lineage>
</organism>
<dbReference type="GeneID" id="95966990"/>
<sequence>MVESISENSDIIGMLGKVKENILKELSYSEKSTAELSELLKINKTAVKEHMGYLEMKGYVRSYFRGDGRGRPSKFYEITDRGIELFPKKYVAFASLLVDTLEKEIGKEKVNVILAKVADRLISEAGWKEGGIVSSMSRSEKIQKLEDFVAILNRLGYYARLEKTPDSVRIVRHNCIFYELAKTNKKIICGTLGSDMISGSLDTNFSIKEKFSDGGKKCVVEISV</sequence>
<protein>
    <submittedName>
        <fullName evidence="2">Transcriptional regulator</fullName>
    </submittedName>
</protein>
<dbReference type="Pfam" id="PF01022">
    <property type="entry name" value="HTH_5"/>
    <property type="match status" value="1"/>
</dbReference>
<gene>
    <name evidence="2" type="ORF">OXIME_000266</name>
</gene>
<accession>A0AAX4NE08</accession>
<dbReference type="Gene3D" id="1.10.10.10">
    <property type="entry name" value="Winged helix-like DNA-binding domain superfamily/Winged helix DNA-binding domain"/>
    <property type="match status" value="1"/>
</dbReference>
<dbReference type="RefSeq" id="WP_393971689.1">
    <property type="nucleotide sequence ID" value="NZ_CP133772.1"/>
</dbReference>
<dbReference type="AlphaFoldDB" id="A0AAX4NE08"/>
<evidence type="ECO:0000313" key="3">
    <source>
        <dbReference type="Proteomes" id="UP001451606"/>
    </source>
</evidence>
<dbReference type="KEGG" id="omr:OXIME_000266"/>
<reference evidence="2 3" key="1">
    <citation type="submission" date="2023-09" db="EMBL/GenBank/DDBJ databases">
        <authorList>
            <person name="Golyshina O.V."/>
            <person name="Lunev E.A."/>
            <person name="Bargiela R."/>
            <person name="Gaines M.C."/>
            <person name="Daum B."/>
            <person name="Bale N.J."/>
            <person name="Koenen M."/>
            <person name="Sinninghe Damst J.S."/>
            <person name="Yakimov M."/>
            <person name="Golyshin P.N."/>
        </authorList>
    </citation>
    <scope>NUCLEOTIDE SEQUENCE [LARGE SCALE GENOMIC DNA]</scope>
    <source>
        <strain evidence="2 3">M1</strain>
    </source>
</reference>
<dbReference type="CDD" id="cd00090">
    <property type="entry name" value="HTH_ARSR"/>
    <property type="match status" value="1"/>
</dbReference>
<dbReference type="SUPFAM" id="SSF46785">
    <property type="entry name" value="Winged helix' DNA-binding domain"/>
    <property type="match status" value="1"/>
</dbReference>
<keyword evidence="3" id="KW-1185">Reference proteome</keyword>
<feature type="domain" description="HTH arsR-type" evidence="1">
    <location>
        <begin position="21"/>
        <end position="62"/>
    </location>
</feature>
<evidence type="ECO:0000313" key="2">
    <source>
        <dbReference type="EMBL" id="WYX99726.1"/>
    </source>
</evidence>
<proteinExistence type="predicted"/>
<dbReference type="InterPro" id="IPR011991">
    <property type="entry name" value="ArsR-like_HTH"/>
</dbReference>
<dbReference type="InterPro" id="IPR036388">
    <property type="entry name" value="WH-like_DNA-bd_sf"/>
</dbReference>
<dbReference type="InterPro" id="IPR036390">
    <property type="entry name" value="WH_DNA-bd_sf"/>
</dbReference>
<dbReference type="Proteomes" id="UP001451606">
    <property type="component" value="Chromosome"/>
</dbReference>
<evidence type="ECO:0000259" key="1">
    <source>
        <dbReference type="Pfam" id="PF01022"/>
    </source>
</evidence>
<dbReference type="EMBL" id="CP133772">
    <property type="protein sequence ID" value="WYX99726.1"/>
    <property type="molecule type" value="Genomic_DNA"/>
</dbReference>
<dbReference type="InterPro" id="IPR001845">
    <property type="entry name" value="HTH_ArsR_DNA-bd_dom"/>
</dbReference>
<name>A0AAX4NE08_9ARCH</name>
<dbReference type="GO" id="GO:0003700">
    <property type="term" value="F:DNA-binding transcription factor activity"/>
    <property type="evidence" value="ECO:0007669"/>
    <property type="project" value="InterPro"/>
</dbReference>